<feature type="compositionally biased region" description="Basic and acidic residues" evidence="1">
    <location>
        <begin position="285"/>
        <end position="298"/>
    </location>
</feature>
<protein>
    <recommendedName>
        <fullName evidence="2">DUF6777 domain-containing protein</fullName>
    </recommendedName>
</protein>
<comment type="caution">
    <text evidence="3">The sequence shown here is derived from an EMBL/GenBank/DDBJ whole genome shotgun (WGS) entry which is preliminary data.</text>
</comment>
<feature type="compositionally biased region" description="Pro residues" evidence="1">
    <location>
        <begin position="374"/>
        <end position="402"/>
    </location>
</feature>
<evidence type="ECO:0000259" key="2">
    <source>
        <dbReference type="Pfam" id="PF20568"/>
    </source>
</evidence>
<dbReference type="EMBL" id="BMSJ01000016">
    <property type="protein sequence ID" value="GGR49870.1"/>
    <property type="molecule type" value="Genomic_DNA"/>
</dbReference>
<reference evidence="3 4" key="1">
    <citation type="journal article" date="2014" name="Int. J. Syst. Evol. Microbiol.">
        <title>Complete genome sequence of Corynebacterium casei LMG S-19264T (=DSM 44701T), isolated from a smear-ripened cheese.</title>
        <authorList>
            <consortium name="US DOE Joint Genome Institute (JGI-PGF)"/>
            <person name="Walter F."/>
            <person name="Albersmeier A."/>
            <person name="Kalinowski J."/>
            <person name="Ruckert C."/>
        </authorList>
    </citation>
    <scope>NUCLEOTIDE SEQUENCE [LARGE SCALE GENOMIC DNA]</scope>
    <source>
        <strain evidence="3 4">JCM 4205</strain>
    </source>
</reference>
<proteinExistence type="predicted"/>
<sequence>MAGTGLRARGRESREYQVRSPLRRTRRNPTPTPTSTPTPVPPPGDAIAPRDGARLAGVAFASVLLLAGCSSGGTGAGGAGRPVAAPAQDVLLQSAAAPGPDPFTASTVRNTARPSDPPRPPEGQRAREVAGSTPGLYGGTRAVGSCDVERQVSLLTGDTKKARAFAEAAGVPEAGVADWLRGLTPVALRVDTRVTGHGYRGGRATAHQAVLQTGTAVLVDQYGSPRVRCAGGNPLRAPAGDRGGVYVGVPWDAFDPDHVVVVRPTGTVVTSLVIVNATDRSWIERRTGSDGEEDRKPAVEPSCDPDACILEGSGTPEPDASGPATPAPSTPDRSTPPEPVPPPQDPPVPDAPTGPDPYTEPAPDPYTDPDTEPLPDPSAEPPVPPDGELPPEELFPPEPVPDQPDTFEAFEG</sequence>
<evidence type="ECO:0000313" key="4">
    <source>
        <dbReference type="Proteomes" id="UP000642014"/>
    </source>
</evidence>
<dbReference type="Pfam" id="PF20568">
    <property type="entry name" value="DUF6777"/>
    <property type="match status" value="1"/>
</dbReference>
<feature type="region of interest" description="Disordered" evidence="1">
    <location>
        <begin position="1"/>
        <end position="51"/>
    </location>
</feature>
<dbReference type="InterPro" id="IPR046704">
    <property type="entry name" value="DUF6777"/>
</dbReference>
<name>A0AAV4KU41_9ACTN</name>
<feature type="domain" description="DUF6777" evidence="2">
    <location>
        <begin position="127"/>
        <end position="288"/>
    </location>
</feature>
<dbReference type="Proteomes" id="UP000642014">
    <property type="component" value="Unassembled WGS sequence"/>
</dbReference>
<evidence type="ECO:0000313" key="3">
    <source>
        <dbReference type="EMBL" id="GGR49870.1"/>
    </source>
</evidence>
<feature type="region of interest" description="Disordered" evidence="1">
    <location>
        <begin position="285"/>
        <end position="412"/>
    </location>
</feature>
<feature type="compositionally biased region" description="Polar residues" evidence="1">
    <location>
        <begin position="104"/>
        <end position="113"/>
    </location>
</feature>
<evidence type="ECO:0000256" key="1">
    <source>
        <dbReference type="SAM" id="MobiDB-lite"/>
    </source>
</evidence>
<feature type="compositionally biased region" description="Pro residues" evidence="1">
    <location>
        <begin position="30"/>
        <end position="44"/>
    </location>
</feature>
<dbReference type="AlphaFoldDB" id="A0AAV4KU41"/>
<organism evidence="3 4">
    <name type="scientific">Streptomyces cinereoruber</name>
    <dbReference type="NCBI Taxonomy" id="67260"/>
    <lineage>
        <taxon>Bacteria</taxon>
        <taxon>Bacillati</taxon>
        <taxon>Actinomycetota</taxon>
        <taxon>Actinomycetes</taxon>
        <taxon>Kitasatosporales</taxon>
        <taxon>Streptomycetaceae</taxon>
        <taxon>Streptomyces</taxon>
    </lineage>
</organism>
<accession>A0AAV4KU41</accession>
<feature type="region of interest" description="Disordered" evidence="1">
    <location>
        <begin position="95"/>
        <end position="136"/>
    </location>
</feature>
<feature type="compositionally biased region" description="Pro residues" evidence="1">
    <location>
        <begin position="325"/>
        <end position="366"/>
    </location>
</feature>
<gene>
    <name evidence="3" type="ORF">GCM10010497_61620</name>
</gene>